<organism evidence="2">
    <name type="scientific">Psilocybe cubensis</name>
    <name type="common">Psychedelic mushroom</name>
    <name type="synonym">Stropharia cubensis</name>
    <dbReference type="NCBI Taxonomy" id="181762"/>
    <lineage>
        <taxon>Eukaryota</taxon>
        <taxon>Fungi</taxon>
        <taxon>Dikarya</taxon>
        <taxon>Basidiomycota</taxon>
        <taxon>Agaricomycotina</taxon>
        <taxon>Agaricomycetes</taxon>
        <taxon>Agaricomycetidae</taxon>
        <taxon>Agaricales</taxon>
        <taxon>Agaricineae</taxon>
        <taxon>Strophariaceae</taxon>
        <taxon>Psilocybe</taxon>
    </lineage>
</organism>
<keyword evidence="1" id="KW-0732">Signal</keyword>
<name>A0A8H8CHP1_PSICU</name>
<comment type="caution">
    <text evidence="2">The sequence shown here is derived from an EMBL/GenBank/DDBJ whole genome shotgun (WGS) entry which is preliminary data.</text>
</comment>
<feature type="chain" id="PRO_5034552907" description="Secreted protein" evidence="1">
    <location>
        <begin position="16"/>
        <end position="236"/>
    </location>
</feature>
<dbReference type="AlphaFoldDB" id="A0A8H8CHP1"/>
<dbReference type="EMBL" id="JAFIQS010000010">
    <property type="protein sequence ID" value="KAG5165199.1"/>
    <property type="molecule type" value="Genomic_DNA"/>
</dbReference>
<proteinExistence type="predicted"/>
<evidence type="ECO:0000313" key="2">
    <source>
        <dbReference type="EMBL" id="KAG5165199.1"/>
    </source>
</evidence>
<accession>A0A8H8CHP1</accession>
<gene>
    <name evidence="2" type="ORF">JR316_009895</name>
</gene>
<sequence length="236" mass="26241">MSVFLLCWLVASVVASPLDFYAGSSQVAFNGVQADTGSEVGWYDPRLKGGRFLDYTSKKYGEPLNVIISGLSDPFVLTDEGMLYYTRSLGYSEECLGLHAGTLHNAHLGDGDGWKTQLFIARQHYFPIWGTCWESLAGGHHFRAWKQNGTDANSGAWFIGASKELDSSKHHTIVPNGYNLGRDWLVERAVTGGHWKGFWWKANVEWRSDLLEEGKKGVNHGIAQDGRVAVLTVFRV</sequence>
<evidence type="ECO:0000256" key="1">
    <source>
        <dbReference type="SAM" id="SignalP"/>
    </source>
</evidence>
<dbReference type="OrthoDB" id="2310204at2759"/>
<protein>
    <recommendedName>
        <fullName evidence="3">Secreted protein</fullName>
    </recommendedName>
</protein>
<reference evidence="2" key="1">
    <citation type="submission" date="2021-02" db="EMBL/GenBank/DDBJ databases">
        <title>Psilocybe cubensis genome.</title>
        <authorList>
            <person name="Mckernan K.J."/>
            <person name="Crawford S."/>
            <person name="Trippe A."/>
            <person name="Kane L.T."/>
            <person name="Mclaughlin S."/>
        </authorList>
    </citation>
    <scope>NUCLEOTIDE SEQUENCE [LARGE SCALE GENOMIC DNA]</scope>
    <source>
        <strain evidence="2">MGC-MH-2018</strain>
    </source>
</reference>
<evidence type="ECO:0008006" key="3">
    <source>
        <dbReference type="Google" id="ProtNLM"/>
    </source>
</evidence>
<feature type="signal peptide" evidence="1">
    <location>
        <begin position="1"/>
        <end position="15"/>
    </location>
</feature>